<evidence type="ECO:0000256" key="5">
    <source>
        <dbReference type="ARBA" id="ARBA00048391"/>
    </source>
</evidence>
<dbReference type="GO" id="GO:0102559">
    <property type="term" value="F:peptide chain release factor N(5)-glutamine methyltransferase activity"/>
    <property type="evidence" value="ECO:0007669"/>
    <property type="project" value="UniProtKB-EC"/>
</dbReference>
<dbReference type="PROSITE" id="PS00092">
    <property type="entry name" value="N6_MTASE"/>
    <property type="match status" value="1"/>
</dbReference>
<dbReference type="PANTHER" id="PTHR18895">
    <property type="entry name" value="HEMK METHYLTRANSFERASE"/>
    <property type="match status" value="1"/>
</dbReference>
<dbReference type="NCBIfam" id="TIGR00536">
    <property type="entry name" value="hemK_fam"/>
    <property type="match status" value="1"/>
</dbReference>
<keyword evidence="2 8" id="KW-0489">Methyltransferase</keyword>
<sequence length="292" mass="33197">MELDMISYIDGYPKALHQWIVGHLNPSIDPYERQSLSYLIIRYFFGINNTGVIVNDQRKFSKAELEEVESVVVRLNKHEPIQYILGEADFYGRKFMVNPAVLIPRPETELLVDKIIKENLQQGLNVVDIGTGSGCIAISLKLALPEATITGVDVDEKALQCAKENAIKHRAEISWQQLDILGSQHLPSFLDIVVSNPPYVRESEKAMMQKNVLDFEPHLALFVNDEQPLIYYQAIAEKGYRSLKNRGRIYLEINEALAEEVVSTLERAGYENIEVVKDLQQKDRIVKGTKRG</sequence>
<evidence type="ECO:0000313" key="9">
    <source>
        <dbReference type="Proteomes" id="UP001172083"/>
    </source>
</evidence>
<evidence type="ECO:0000313" key="8">
    <source>
        <dbReference type="EMBL" id="MDN5214827.1"/>
    </source>
</evidence>
<evidence type="ECO:0000256" key="4">
    <source>
        <dbReference type="ARBA" id="ARBA00022691"/>
    </source>
</evidence>
<dbReference type="Gene3D" id="3.40.50.150">
    <property type="entry name" value="Vaccinia Virus protein VP39"/>
    <property type="match status" value="1"/>
</dbReference>
<evidence type="ECO:0000259" key="7">
    <source>
        <dbReference type="Pfam" id="PF17827"/>
    </source>
</evidence>
<proteinExistence type="predicted"/>
<feature type="domain" description="Methyltransferase small" evidence="6">
    <location>
        <begin position="108"/>
        <end position="205"/>
    </location>
</feature>
<dbReference type="Pfam" id="PF17827">
    <property type="entry name" value="PrmC_N"/>
    <property type="match status" value="1"/>
</dbReference>
<dbReference type="PANTHER" id="PTHR18895:SF74">
    <property type="entry name" value="MTRF1L RELEASE FACTOR GLUTAMINE METHYLTRANSFERASE"/>
    <property type="match status" value="1"/>
</dbReference>
<reference evidence="8" key="1">
    <citation type="submission" date="2023-06" db="EMBL/GenBank/DDBJ databases">
        <title>Genomic of Agaribacillus aureum.</title>
        <authorList>
            <person name="Wang G."/>
        </authorList>
    </citation>
    <scope>NUCLEOTIDE SEQUENCE</scope>
    <source>
        <strain evidence="8">BMA12</strain>
    </source>
</reference>
<dbReference type="SUPFAM" id="SSF53335">
    <property type="entry name" value="S-adenosyl-L-methionine-dependent methyltransferases"/>
    <property type="match status" value="1"/>
</dbReference>
<dbReference type="Gene3D" id="1.10.8.10">
    <property type="entry name" value="DNA helicase RuvA subunit, C-terminal domain"/>
    <property type="match status" value="1"/>
</dbReference>
<dbReference type="Proteomes" id="UP001172083">
    <property type="component" value="Unassembled WGS sequence"/>
</dbReference>
<comment type="caution">
    <text evidence="8">The sequence shown here is derived from an EMBL/GenBank/DDBJ whole genome shotgun (WGS) entry which is preliminary data.</text>
</comment>
<dbReference type="Pfam" id="PF05175">
    <property type="entry name" value="MTS"/>
    <property type="match status" value="1"/>
</dbReference>
<dbReference type="EC" id="2.1.1.297" evidence="1"/>
<dbReference type="InterPro" id="IPR019874">
    <property type="entry name" value="RF_methyltr_PrmC"/>
</dbReference>
<dbReference type="GO" id="GO:0032259">
    <property type="term" value="P:methylation"/>
    <property type="evidence" value="ECO:0007669"/>
    <property type="project" value="UniProtKB-KW"/>
</dbReference>
<dbReference type="InterPro" id="IPR040758">
    <property type="entry name" value="PrmC_N"/>
</dbReference>
<keyword evidence="4" id="KW-0949">S-adenosyl-L-methionine</keyword>
<comment type="catalytic activity">
    <reaction evidence="5">
        <text>L-glutaminyl-[peptide chain release factor] + S-adenosyl-L-methionine = N(5)-methyl-L-glutaminyl-[peptide chain release factor] + S-adenosyl-L-homocysteine + H(+)</text>
        <dbReference type="Rhea" id="RHEA:42896"/>
        <dbReference type="Rhea" id="RHEA-COMP:10271"/>
        <dbReference type="Rhea" id="RHEA-COMP:10272"/>
        <dbReference type="ChEBI" id="CHEBI:15378"/>
        <dbReference type="ChEBI" id="CHEBI:30011"/>
        <dbReference type="ChEBI" id="CHEBI:57856"/>
        <dbReference type="ChEBI" id="CHEBI:59789"/>
        <dbReference type="ChEBI" id="CHEBI:61891"/>
        <dbReference type="EC" id="2.1.1.297"/>
    </reaction>
</comment>
<evidence type="ECO:0000256" key="1">
    <source>
        <dbReference type="ARBA" id="ARBA00012771"/>
    </source>
</evidence>
<dbReference type="CDD" id="cd02440">
    <property type="entry name" value="AdoMet_MTases"/>
    <property type="match status" value="1"/>
</dbReference>
<evidence type="ECO:0000256" key="3">
    <source>
        <dbReference type="ARBA" id="ARBA00022679"/>
    </source>
</evidence>
<dbReference type="InterPro" id="IPR050320">
    <property type="entry name" value="N5-glutamine_MTase"/>
</dbReference>
<dbReference type="InterPro" id="IPR002052">
    <property type="entry name" value="DNA_methylase_N6_adenine_CS"/>
</dbReference>
<gene>
    <name evidence="8" type="primary">prmC</name>
    <name evidence="8" type="ORF">QQ020_22295</name>
</gene>
<keyword evidence="9" id="KW-1185">Reference proteome</keyword>
<organism evidence="8 9">
    <name type="scientific">Agaribacillus aureus</name>
    <dbReference type="NCBI Taxonomy" id="3051825"/>
    <lineage>
        <taxon>Bacteria</taxon>
        <taxon>Pseudomonadati</taxon>
        <taxon>Bacteroidota</taxon>
        <taxon>Cytophagia</taxon>
        <taxon>Cytophagales</taxon>
        <taxon>Splendidivirgaceae</taxon>
        <taxon>Agaribacillus</taxon>
    </lineage>
</organism>
<dbReference type="InterPro" id="IPR007848">
    <property type="entry name" value="Small_mtfrase_dom"/>
</dbReference>
<accession>A0ABT8LAN9</accession>
<dbReference type="InterPro" id="IPR029063">
    <property type="entry name" value="SAM-dependent_MTases_sf"/>
</dbReference>
<dbReference type="RefSeq" id="WP_346760165.1">
    <property type="nucleotide sequence ID" value="NZ_JAUJEB010000005.1"/>
</dbReference>
<dbReference type="InterPro" id="IPR004556">
    <property type="entry name" value="HemK-like"/>
</dbReference>
<evidence type="ECO:0000259" key="6">
    <source>
        <dbReference type="Pfam" id="PF05175"/>
    </source>
</evidence>
<evidence type="ECO:0000256" key="2">
    <source>
        <dbReference type="ARBA" id="ARBA00022603"/>
    </source>
</evidence>
<dbReference type="NCBIfam" id="TIGR03534">
    <property type="entry name" value="RF_mod_PrmC"/>
    <property type="match status" value="1"/>
</dbReference>
<keyword evidence="3 8" id="KW-0808">Transferase</keyword>
<dbReference type="EMBL" id="JAUJEB010000005">
    <property type="protein sequence ID" value="MDN5214827.1"/>
    <property type="molecule type" value="Genomic_DNA"/>
</dbReference>
<name>A0ABT8LAN9_9BACT</name>
<feature type="domain" description="Release factor glutamine methyltransferase N-terminal" evidence="7">
    <location>
        <begin position="37"/>
        <end position="86"/>
    </location>
</feature>
<protein>
    <recommendedName>
        <fullName evidence="1">peptide chain release factor N(5)-glutamine methyltransferase</fullName>
        <ecNumber evidence="1">2.1.1.297</ecNumber>
    </recommendedName>
</protein>